<dbReference type="Gene3D" id="3.100.10.10">
    <property type="match status" value="1"/>
</dbReference>
<evidence type="ECO:0000313" key="8">
    <source>
        <dbReference type="EMBL" id="AQT69835.1"/>
    </source>
</evidence>
<evidence type="ECO:0000256" key="5">
    <source>
        <dbReference type="RuleBase" id="RU003888"/>
    </source>
</evidence>
<dbReference type="STRING" id="1936003.STSP2_03033"/>
<evidence type="ECO:0000259" key="7">
    <source>
        <dbReference type="Pfam" id="PF00828"/>
    </source>
</evidence>
<name>A0A1U9NPS0_9BACT</name>
<dbReference type="InterPro" id="IPR030878">
    <property type="entry name" value="Ribosomal_uL15"/>
</dbReference>
<dbReference type="PANTHER" id="PTHR12934">
    <property type="entry name" value="50S RIBOSOMAL PROTEIN L15"/>
    <property type="match status" value="1"/>
</dbReference>
<organism evidence="8 9">
    <name type="scientific">Anaerohalosphaera lusitana</name>
    <dbReference type="NCBI Taxonomy" id="1936003"/>
    <lineage>
        <taxon>Bacteria</taxon>
        <taxon>Pseudomonadati</taxon>
        <taxon>Planctomycetota</taxon>
        <taxon>Phycisphaerae</taxon>
        <taxon>Sedimentisphaerales</taxon>
        <taxon>Anaerohalosphaeraceae</taxon>
        <taxon>Anaerohalosphaera</taxon>
    </lineage>
</organism>
<dbReference type="InterPro" id="IPR036227">
    <property type="entry name" value="Ribosomal_uL15/eL18_sf"/>
</dbReference>
<dbReference type="PROSITE" id="PS00475">
    <property type="entry name" value="RIBOSOMAL_L15"/>
    <property type="match status" value="1"/>
</dbReference>
<evidence type="ECO:0000313" key="9">
    <source>
        <dbReference type="Proteomes" id="UP000189674"/>
    </source>
</evidence>
<dbReference type="HAMAP" id="MF_01341">
    <property type="entry name" value="Ribosomal_uL15"/>
    <property type="match status" value="1"/>
</dbReference>
<evidence type="ECO:0000256" key="4">
    <source>
        <dbReference type="HAMAP-Rule" id="MF_01341"/>
    </source>
</evidence>
<evidence type="ECO:0000256" key="2">
    <source>
        <dbReference type="ARBA" id="ARBA00022980"/>
    </source>
</evidence>
<feature type="region of interest" description="Disordered" evidence="6">
    <location>
        <begin position="1"/>
        <end position="41"/>
    </location>
</feature>
<keyword evidence="4" id="KW-0694">RNA-binding</keyword>
<keyword evidence="4" id="KW-0699">rRNA-binding</keyword>
<keyword evidence="3 4" id="KW-0687">Ribonucleoprotein</keyword>
<protein>
    <recommendedName>
        <fullName evidence="4">Large ribosomal subunit protein uL15</fullName>
    </recommendedName>
</protein>
<dbReference type="RefSeq" id="WP_146663481.1">
    <property type="nucleotide sequence ID" value="NZ_CP019791.1"/>
</dbReference>
<dbReference type="InterPro" id="IPR001196">
    <property type="entry name" value="Ribosomal_uL15_CS"/>
</dbReference>
<comment type="function">
    <text evidence="4">Binds to the 23S rRNA.</text>
</comment>
<evidence type="ECO:0000256" key="1">
    <source>
        <dbReference type="ARBA" id="ARBA00007320"/>
    </source>
</evidence>
<reference evidence="9" key="1">
    <citation type="submission" date="2017-02" db="EMBL/GenBank/DDBJ databases">
        <title>Comparative genomics and description of representatives of a novel lineage of planctomycetes thriving in anoxic sediments.</title>
        <authorList>
            <person name="Spring S."/>
            <person name="Bunk B."/>
            <person name="Sproer C."/>
        </authorList>
    </citation>
    <scope>NUCLEOTIDE SEQUENCE [LARGE SCALE GENOMIC DNA]</scope>
    <source>
        <strain evidence="9">ST-NAGAB-D1</strain>
    </source>
</reference>
<feature type="compositionally biased region" description="Basic residues" evidence="6">
    <location>
        <begin position="14"/>
        <end position="38"/>
    </location>
</feature>
<keyword evidence="9" id="KW-1185">Reference proteome</keyword>
<sequence length="149" mass="15688">MLSNEITAVAGSDKKRKRIGRGRGSGHGKTSGRGHKGCGSRSGGSVALLYEGGSMPLFRKLPKRGFNNANFARKYEVVNISELERVFDEGTTVSVAEMAKAGLVRSVKSKVKILGDGELTKKLSVTAQKFSRSAEAKISGCGGSVKVVA</sequence>
<dbReference type="NCBIfam" id="TIGR01071">
    <property type="entry name" value="rplO_bact"/>
    <property type="match status" value="1"/>
</dbReference>
<dbReference type="Proteomes" id="UP000189674">
    <property type="component" value="Chromosome"/>
</dbReference>
<dbReference type="InterPro" id="IPR005749">
    <property type="entry name" value="Ribosomal_uL15_bac-type"/>
</dbReference>
<keyword evidence="2 4" id="KW-0689">Ribosomal protein</keyword>
<gene>
    <name evidence="4 8" type="primary">rplO</name>
    <name evidence="8" type="ORF">STSP2_03033</name>
</gene>
<dbReference type="PANTHER" id="PTHR12934:SF11">
    <property type="entry name" value="LARGE RIBOSOMAL SUBUNIT PROTEIN UL15M"/>
    <property type="match status" value="1"/>
</dbReference>
<dbReference type="KEGG" id="alus:STSP2_03033"/>
<dbReference type="GO" id="GO:0019843">
    <property type="term" value="F:rRNA binding"/>
    <property type="evidence" value="ECO:0007669"/>
    <property type="project" value="UniProtKB-UniRule"/>
</dbReference>
<dbReference type="EMBL" id="CP019791">
    <property type="protein sequence ID" value="AQT69835.1"/>
    <property type="molecule type" value="Genomic_DNA"/>
</dbReference>
<dbReference type="GO" id="GO:0003735">
    <property type="term" value="F:structural constituent of ribosome"/>
    <property type="evidence" value="ECO:0007669"/>
    <property type="project" value="InterPro"/>
</dbReference>
<dbReference type="InterPro" id="IPR021131">
    <property type="entry name" value="Ribosomal_uL15/eL18"/>
</dbReference>
<proteinExistence type="inferred from homology"/>
<dbReference type="GO" id="GO:0022625">
    <property type="term" value="C:cytosolic large ribosomal subunit"/>
    <property type="evidence" value="ECO:0007669"/>
    <property type="project" value="TreeGrafter"/>
</dbReference>
<dbReference type="Pfam" id="PF00828">
    <property type="entry name" value="Ribosomal_L27A"/>
    <property type="match status" value="1"/>
</dbReference>
<evidence type="ECO:0000256" key="6">
    <source>
        <dbReference type="SAM" id="MobiDB-lite"/>
    </source>
</evidence>
<feature type="domain" description="Large ribosomal subunit protein uL15/eL18" evidence="7">
    <location>
        <begin position="77"/>
        <end position="145"/>
    </location>
</feature>
<dbReference type="GO" id="GO:0006412">
    <property type="term" value="P:translation"/>
    <property type="evidence" value="ECO:0007669"/>
    <property type="project" value="UniProtKB-UniRule"/>
</dbReference>
<accession>A0A1U9NPS0</accession>
<comment type="similarity">
    <text evidence="1 4 5">Belongs to the universal ribosomal protein uL15 family.</text>
</comment>
<dbReference type="SUPFAM" id="SSF52080">
    <property type="entry name" value="Ribosomal proteins L15p and L18e"/>
    <property type="match status" value="1"/>
</dbReference>
<comment type="subunit">
    <text evidence="4">Part of the 50S ribosomal subunit.</text>
</comment>
<evidence type="ECO:0000256" key="3">
    <source>
        <dbReference type="ARBA" id="ARBA00023274"/>
    </source>
</evidence>
<dbReference type="OrthoDB" id="9810293at2"/>
<dbReference type="AlphaFoldDB" id="A0A1U9NPS0"/>